<evidence type="ECO:0000259" key="3">
    <source>
        <dbReference type="PROSITE" id="PS50157"/>
    </source>
</evidence>
<dbReference type="EMBL" id="NAJN01001310">
    <property type="protein sequence ID" value="TKA64110.1"/>
    <property type="molecule type" value="Genomic_DNA"/>
</dbReference>
<name>A0A4U0WLU6_9PEZI</name>
<feature type="non-terminal residue" evidence="4">
    <location>
        <position position="555"/>
    </location>
</feature>
<proteinExistence type="predicted"/>
<feature type="compositionally biased region" description="Polar residues" evidence="2">
    <location>
        <begin position="379"/>
        <end position="388"/>
    </location>
</feature>
<dbReference type="STRING" id="331657.A0A4U0WLU6"/>
<reference evidence="4 5" key="1">
    <citation type="submission" date="2017-03" db="EMBL/GenBank/DDBJ databases">
        <title>Genomes of endolithic fungi from Antarctica.</title>
        <authorList>
            <person name="Coleine C."/>
            <person name="Masonjones S."/>
            <person name="Stajich J.E."/>
        </authorList>
    </citation>
    <scope>NUCLEOTIDE SEQUENCE [LARGE SCALE GENOMIC DNA]</scope>
    <source>
        <strain evidence="4 5">CCFEE 5187</strain>
    </source>
</reference>
<sequence length="555" mass="61451">MAIPNAHMSPPPPLPPPRHINEIKDGKDPGWQWGNRAGDTGFGKPVLNMSEENLAHSDEDREDSSRPVLDYRLHSERQLGQRSLEDSSQAYDKQLLSRIGGPNTPTRSSGHALLSPGAQEGTSRVQQGFGSQHGPLRPLSMPERRHTSVDSQAFRWPSMPPSGTVSPGYRSPTFDQSAMEHAQSRLDDSNSLRGSYEQNVFMDREYPTEESAMRDLNINDRSPSADDYQAIAKAGLKRRASSPQREPSREERSSVSSMSGHADLYHRRSIQLLANRNSPVSRFHTNNGSVSSVSSLGPRDGSMASCYGLSAASSATSYSSEHLSPGALTPAVVEADFGPASPYAASKSLNPSPQGSLTRTPHQRTPPENEPIRNRKMSVPSTAHSRQNSIPKLQGMFICECCPKKPKKFDSEDELRLHEMEKQYTCQYCPNRFKNKNEAERHQNSLHLRRHSWSCAALAGVDGAFHPSLVHGATADVCGFCGEEFSNPPNWDVRAEHLNHLHKFGECNQAKKFFRADHFRQHLKHSHAGTSGKWTNMLENACMKDEPPPTESPAP</sequence>
<organism evidence="4 5">
    <name type="scientific">Cryomyces minteri</name>
    <dbReference type="NCBI Taxonomy" id="331657"/>
    <lineage>
        <taxon>Eukaryota</taxon>
        <taxon>Fungi</taxon>
        <taxon>Dikarya</taxon>
        <taxon>Ascomycota</taxon>
        <taxon>Pezizomycotina</taxon>
        <taxon>Dothideomycetes</taxon>
        <taxon>Dothideomycetes incertae sedis</taxon>
        <taxon>Cryomyces</taxon>
    </lineage>
</organism>
<dbReference type="SMART" id="SM00355">
    <property type="entry name" value="ZnF_C2H2"/>
    <property type="match status" value="3"/>
</dbReference>
<dbReference type="Pfam" id="PF24537">
    <property type="entry name" value="zf-C2H2_fungi"/>
    <property type="match status" value="1"/>
</dbReference>
<feature type="region of interest" description="Disordered" evidence="2">
    <location>
        <begin position="1"/>
        <end position="194"/>
    </location>
</feature>
<feature type="compositionally biased region" description="Polar residues" evidence="2">
    <location>
        <begin position="120"/>
        <end position="130"/>
    </location>
</feature>
<dbReference type="Proteomes" id="UP000308768">
    <property type="component" value="Unassembled WGS sequence"/>
</dbReference>
<feature type="region of interest" description="Disordered" evidence="2">
    <location>
        <begin position="234"/>
        <end position="262"/>
    </location>
</feature>
<evidence type="ECO:0000313" key="4">
    <source>
        <dbReference type="EMBL" id="TKA64110.1"/>
    </source>
</evidence>
<feature type="compositionally biased region" description="Basic and acidic residues" evidence="2">
    <location>
        <begin position="19"/>
        <end position="28"/>
    </location>
</feature>
<dbReference type="PROSITE" id="PS00028">
    <property type="entry name" value="ZINC_FINGER_C2H2_1"/>
    <property type="match status" value="1"/>
</dbReference>
<feature type="domain" description="C2H2-type" evidence="3">
    <location>
        <begin position="424"/>
        <end position="452"/>
    </location>
</feature>
<evidence type="ECO:0000256" key="1">
    <source>
        <dbReference type="PROSITE-ProRule" id="PRU00042"/>
    </source>
</evidence>
<comment type="caution">
    <text evidence="4">The sequence shown here is derived from an EMBL/GenBank/DDBJ whole genome shotgun (WGS) entry which is preliminary data.</text>
</comment>
<dbReference type="GO" id="GO:0008270">
    <property type="term" value="F:zinc ion binding"/>
    <property type="evidence" value="ECO:0007669"/>
    <property type="project" value="UniProtKB-KW"/>
</dbReference>
<evidence type="ECO:0000313" key="5">
    <source>
        <dbReference type="Proteomes" id="UP000308768"/>
    </source>
</evidence>
<feature type="region of interest" description="Disordered" evidence="2">
    <location>
        <begin position="343"/>
        <end position="388"/>
    </location>
</feature>
<dbReference type="AlphaFoldDB" id="A0A4U0WLU6"/>
<keyword evidence="1" id="KW-0863">Zinc-finger</keyword>
<keyword evidence="1" id="KW-0479">Metal-binding</keyword>
<dbReference type="InterPro" id="IPR013087">
    <property type="entry name" value="Znf_C2H2_type"/>
</dbReference>
<dbReference type="SUPFAM" id="SSF57667">
    <property type="entry name" value="beta-beta-alpha zinc fingers"/>
    <property type="match status" value="1"/>
</dbReference>
<keyword evidence="5" id="KW-1185">Reference proteome</keyword>
<evidence type="ECO:0000256" key="2">
    <source>
        <dbReference type="SAM" id="MobiDB-lite"/>
    </source>
</evidence>
<keyword evidence="1" id="KW-0862">Zinc</keyword>
<dbReference type="InterPro" id="IPR057026">
    <property type="entry name" value="Znf-C2H2_ascomycetes"/>
</dbReference>
<feature type="compositionally biased region" description="Pro residues" evidence="2">
    <location>
        <begin position="9"/>
        <end position="18"/>
    </location>
</feature>
<protein>
    <recommendedName>
        <fullName evidence="3">C2H2-type domain-containing protein</fullName>
    </recommendedName>
</protein>
<feature type="compositionally biased region" description="Basic and acidic residues" evidence="2">
    <location>
        <begin position="53"/>
        <end position="85"/>
    </location>
</feature>
<gene>
    <name evidence="4" type="ORF">B0A49_06786</name>
</gene>
<dbReference type="PROSITE" id="PS50157">
    <property type="entry name" value="ZINC_FINGER_C2H2_2"/>
    <property type="match status" value="1"/>
</dbReference>
<feature type="compositionally biased region" description="Polar residues" evidence="2">
    <location>
        <begin position="347"/>
        <end position="360"/>
    </location>
</feature>
<accession>A0A4U0WLU6</accession>
<dbReference type="OrthoDB" id="3524154at2759"/>
<dbReference type="InterPro" id="IPR036236">
    <property type="entry name" value="Znf_C2H2_sf"/>
</dbReference>
<dbReference type="Gene3D" id="3.30.160.60">
    <property type="entry name" value="Classic Zinc Finger"/>
    <property type="match status" value="1"/>
</dbReference>